<dbReference type="SUPFAM" id="SSF102114">
    <property type="entry name" value="Radical SAM enzymes"/>
    <property type="match status" value="1"/>
</dbReference>
<dbReference type="PROSITE" id="PS51918">
    <property type="entry name" value="RADICAL_SAM"/>
    <property type="match status" value="1"/>
</dbReference>
<dbReference type="EMBL" id="JAADJT010000001">
    <property type="protein sequence ID" value="NGZ83330.1"/>
    <property type="molecule type" value="Genomic_DNA"/>
</dbReference>
<comment type="caution">
    <text evidence="16">The sequence shown here is derived from an EMBL/GenBank/DDBJ whole genome shotgun (WGS) entry which is preliminary data.</text>
</comment>
<evidence type="ECO:0000256" key="9">
    <source>
        <dbReference type="ARBA" id="ARBA00023002"/>
    </source>
</evidence>
<evidence type="ECO:0000256" key="8">
    <source>
        <dbReference type="ARBA" id="ARBA00022723"/>
    </source>
</evidence>
<evidence type="ECO:0000256" key="7">
    <source>
        <dbReference type="ARBA" id="ARBA00022691"/>
    </source>
</evidence>
<comment type="cofactor">
    <cofactor evidence="14">
        <name>[4Fe-4S] cluster</name>
        <dbReference type="ChEBI" id="CHEBI:49883"/>
    </cofactor>
    <text evidence="14">Binds 1 [4Fe-4S] cluster. The cluster is coordinated with 3 cysteines and an exchangeable S-adenosyl-L-methionine.</text>
</comment>
<dbReference type="Gene3D" id="1.10.10.920">
    <property type="match status" value="1"/>
</dbReference>
<dbReference type="InterPro" id="IPR006638">
    <property type="entry name" value="Elp3/MiaA/NifB-like_rSAM"/>
</dbReference>
<dbReference type="GO" id="GO:0051989">
    <property type="term" value="F:coproporphyrinogen dehydrogenase activity"/>
    <property type="evidence" value="ECO:0007669"/>
    <property type="project" value="UniProtKB-EC"/>
</dbReference>
<accession>A0ABX0FFL5</accession>
<dbReference type="PANTHER" id="PTHR13932">
    <property type="entry name" value="COPROPORPHYRINIGEN III OXIDASE"/>
    <property type="match status" value="1"/>
</dbReference>
<evidence type="ECO:0000259" key="15">
    <source>
        <dbReference type="PROSITE" id="PS51918"/>
    </source>
</evidence>
<dbReference type="InterPro" id="IPR058240">
    <property type="entry name" value="rSAM_sf"/>
</dbReference>
<evidence type="ECO:0000313" key="17">
    <source>
        <dbReference type="Proteomes" id="UP000666369"/>
    </source>
</evidence>
<dbReference type="InterPro" id="IPR034505">
    <property type="entry name" value="Coproporphyrinogen-III_oxidase"/>
</dbReference>
<comment type="pathway">
    <text evidence="2 14">Porphyrin-containing compound metabolism; protoporphyrin-IX biosynthesis; protoporphyrinogen-IX from coproporphyrinogen-III (AdoMet route): step 1/1.</text>
</comment>
<comment type="subunit">
    <text evidence="4">Monomer.</text>
</comment>
<keyword evidence="9 14" id="KW-0560">Oxidoreductase</keyword>
<dbReference type="Proteomes" id="UP000666369">
    <property type="component" value="Unassembled WGS sequence"/>
</dbReference>
<dbReference type="Pfam" id="PF06969">
    <property type="entry name" value="HemN_C"/>
    <property type="match status" value="1"/>
</dbReference>
<feature type="domain" description="Radical SAM core" evidence="15">
    <location>
        <begin position="53"/>
        <end position="286"/>
    </location>
</feature>
<dbReference type="InterPro" id="IPR010723">
    <property type="entry name" value="HemN_C"/>
</dbReference>
<gene>
    <name evidence="16" type="primary">hemN</name>
    <name evidence="16" type="ORF">GW587_03525</name>
</gene>
<keyword evidence="6 14" id="KW-0963">Cytoplasm</keyword>
<dbReference type="CDD" id="cd01335">
    <property type="entry name" value="Radical_SAM"/>
    <property type="match status" value="1"/>
</dbReference>
<reference evidence="17" key="2">
    <citation type="submission" date="2023-07" db="EMBL/GenBank/DDBJ databases">
        <title>Duganella aceri sp. nov., isolated from tree sap.</title>
        <authorList>
            <person name="Kim I.S."/>
        </authorList>
    </citation>
    <scope>NUCLEOTIDE SEQUENCE [LARGE SCALE GENOMIC DNA]</scope>
    <source>
        <strain evidence="17">SAP-35</strain>
    </source>
</reference>
<dbReference type="SFLD" id="SFLDG01065">
    <property type="entry name" value="anaerobic_coproporphyrinogen-I"/>
    <property type="match status" value="1"/>
</dbReference>
<dbReference type="RefSeq" id="WP_166098551.1">
    <property type="nucleotide sequence ID" value="NZ_JAADJT010000001.1"/>
</dbReference>
<evidence type="ECO:0000256" key="14">
    <source>
        <dbReference type="PIRNR" id="PIRNR000167"/>
    </source>
</evidence>
<comment type="catalytic activity">
    <reaction evidence="13 14">
        <text>coproporphyrinogen III + 2 S-adenosyl-L-methionine = protoporphyrinogen IX + 2 5'-deoxyadenosine + 2 L-methionine + 2 CO2</text>
        <dbReference type="Rhea" id="RHEA:15425"/>
        <dbReference type="ChEBI" id="CHEBI:16526"/>
        <dbReference type="ChEBI" id="CHEBI:17319"/>
        <dbReference type="ChEBI" id="CHEBI:57307"/>
        <dbReference type="ChEBI" id="CHEBI:57309"/>
        <dbReference type="ChEBI" id="CHEBI:57844"/>
        <dbReference type="ChEBI" id="CHEBI:59789"/>
        <dbReference type="EC" id="1.3.98.3"/>
    </reaction>
</comment>
<dbReference type="PANTHER" id="PTHR13932:SF6">
    <property type="entry name" value="OXYGEN-INDEPENDENT COPROPORPHYRINOGEN III OXIDASE"/>
    <property type="match status" value="1"/>
</dbReference>
<comment type="subcellular location">
    <subcellularLocation>
        <location evidence="1 14">Cytoplasm</location>
    </subcellularLocation>
</comment>
<keyword evidence="11 14" id="KW-0411">Iron-sulfur</keyword>
<reference evidence="16 17" key="1">
    <citation type="submission" date="2020-01" db="EMBL/GenBank/DDBJ databases">
        <authorList>
            <person name="Lee S.D."/>
        </authorList>
    </citation>
    <scope>NUCLEOTIDE SEQUENCE [LARGE SCALE GENOMIC DNA]</scope>
    <source>
        <strain evidence="16 17">SAP-35</strain>
    </source>
</reference>
<organism evidence="16 17">
    <name type="scientific">Duganella aceris</name>
    <dbReference type="NCBI Taxonomy" id="2703883"/>
    <lineage>
        <taxon>Bacteria</taxon>
        <taxon>Pseudomonadati</taxon>
        <taxon>Pseudomonadota</taxon>
        <taxon>Betaproteobacteria</taxon>
        <taxon>Burkholderiales</taxon>
        <taxon>Oxalobacteraceae</taxon>
        <taxon>Telluria group</taxon>
        <taxon>Duganella</taxon>
    </lineage>
</organism>
<keyword evidence="17" id="KW-1185">Reference proteome</keyword>
<keyword evidence="7 14" id="KW-0949">S-adenosyl-L-methionine</keyword>
<dbReference type="PIRSF" id="PIRSF000167">
    <property type="entry name" value="HemN"/>
    <property type="match status" value="1"/>
</dbReference>
<evidence type="ECO:0000256" key="6">
    <source>
        <dbReference type="ARBA" id="ARBA00022490"/>
    </source>
</evidence>
<evidence type="ECO:0000256" key="10">
    <source>
        <dbReference type="ARBA" id="ARBA00023004"/>
    </source>
</evidence>
<evidence type="ECO:0000313" key="16">
    <source>
        <dbReference type="EMBL" id="NGZ83330.1"/>
    </source>
</evidence>
<sequence length="470" mass="52827">MNTAFPAVEFDAAIIGKLSQSGPRYTSYPTADRFQNDFGYGQFLEAVAGLRMRRSRRPLSLYIHIPFCDTICYYCGCNKIVTKDHGKAATYLGYLKQEIAMQGRLFDGMGQIEQLHFGGGTPTYLSDRQMGDLMEHLRANFDFAPDQQGEYSIEIDPRTVSPGRVHSLRVQGFNRISLGVQDFDPEVQKAVNRIQPEAQTRLVMDAARDAGYRSISIDLIYGLPKQSLTSVARTLEQVIAADPDRIALYNYAHMPHLFKPQRRIAEADLPTPAVKLELLALCIGRLCAAGYVYIGMDHFAKPDDELAVAQRQGRLQRNFQGYSTRAESELISCGVSAISAVGATYSQNEKSLDGYYAQLDAGRLPIVRGIKLENDDLIRRIVIQKLMCNTELSISSMEQAHPIQFARYFEAELAQLKPFEAEGLLTIDPQWITVTPKGRLLIRNICMVFDRYLSLARENAPQPLRYSKTI</sequence>
<evidence type="ECO:0000256" key="4">
    <source>
        <dbReference type="ARBA" id="ARBA00011245"/>
    </source>
</evidence>
<dbReference type="SMART" id="SM00729">
    <property type="entry name" value="Elp3"/>
    <property type="match status" value="1"/>
</dbReference>
<dbReference type="EC" id="1.3.98.3" evidence="14"/>
<protein>
    <recommendedName>
        <fullName evidence="14">Coproporphyrinogen-III oxidase</fullName>
        <ecNumber evidence="14">1.3.98.3</ecNumber>
    </recommendedName>
</protein>
<dbReference type="Pfam" id="PF04055">
    <property type="entry name" value="Radical_SAM"/>
    <property type="match status" value="1"/>
</dbReference>
<dbReference type="SFLD" id="SFLDS00029">
    <property type="entry name" value="Radical_SAM"/>
    <property type="match status" value="1"/>
</dbReference>
<dbReference type="InterPro" id="IPR013785">
    <property type="entry name" value="Aldolase_TIM"/>
</dbReference>
<dbReference type="NCBIfam" id="TIGR00538">
    <property type="entry name" value="hemN"/>
    <property type="match status" value="1"/>
</dbReference>
<evidence type="ECO:0000256" key="2">
    <source>
        <dbReference type="ARBA" id="ARBA00004785"/>
    </source>
</evidence>
<keyword evidence="12 14" id="KW-0627">Porphyrin biosynthesis</keyword>
<dbReference type="InterPro" id="IPR007197">
    <property type="entry name" value="rSAM"/>
</dbReference>
<comment type="similarity">
    <text evidence="3 14">Belongs to the anaerobic coproporphyrinogen-III oxidase family.</text>
</comment>
<keyword evidence="5 14" id="KW-0004">4Fe-4S</keyword>
<evidence type="ECO:0000256" key="3">
    <source>
        <dbReference type="ARBA" id="ARBA00005493"/>
    </source>
</evidence>
<evidence type="ECO:0000256" key="1">
    <source>
        <dbReference type="ARBA" id="ARBA00004496"/>
    </source>
</evidence>
<evidence type="ECO:0000256" key="12">
    <source>
        <dbReference type="ARBA" id="ARBA00023244"/>
    </source>
</evidence>
<keyword evidence="10 14" id="KW-0408">Iron</keyword>
<dbReference type="InterPro" id="IPR004558">
    <property type="entry name" value="Coprogen_oxidase_HemN"/>
</dbReference>
<proteinExistence type="inferred from homology"/>
<dbReference type="Gene3D" id="3.20.20.70">
    <property type="entry name" value="Aldolase class I"/>
    <property type="match status" value="1"/>
</dbReference>
<evidence type="ECO:0000256" key="13">
    <source>
        <dbReference type="ARBA" id="ARBA00048321"/>
    </source>
</evidence>
<evidence type="ECO:0000256" key="11">
    <source>
        <dbReference type="ARBA" id="ARBA00023014"/>
    </source>
</evidence>
<name>A0ABX0FFL5_9BURK</name>
<keyword evidence="8 14" id="KW-0479">Metal-binding</keyword>
<evidence type="ECO:0000256" key="5">
    <source>
        <dbReference type="ARBA" id="ARBA00022485"/>
    </source>
</evidence>